<name>E4ZSP3_LEPMJ</name>
<feature type="compositionally biased region" description="Low complexity" evidence="1">
    <location>
        <begin position="39"/>
        <end position="52"/>
    </location>
</feature>
<sequence length="119" mass="12731">MAHTPCLRKTSTTYPLANTIHPTSIKQPRSTPHARSKLQNTTQSNPNPLPPLSLQLQLQLQLPPITVTRAAPPTARVNPKPYSQGKGGPPSDPQTFTRHACVYGTKELGYRSGVAAGAG</sequence>
<evidence type="ECO:0000256" key="1">
    <source>
        <dbReference type="SAM" id="MobiDB-lite"/>
    </source>
</evidence>
<reference evidence="3" key="1">
    <citation type="journal article" date="2011" name="Nat. Commun.">
        <title>Effector diversification within compartments of the Leptosphaeria maculans genome affected by Repeat-Induced Point mutations.</title>
        <authorList>
            <person name="Rouxel T."/>
            <person name="Grandaubert J."/>
            <person name="Hane J.K."/>
            <person name="Hoede C."/>
            <person name="van de Wouw A.P."/>
            <person name="Couloux A."/>
            <person name="Dominguez V."/>
            <person name="Anthouard V."/>
            <person name="Bally P."/>
            <person name="Bourras S."/>
            <person name="Cozijnsen A.J."/>
            <person name="Ciuffetti L.M."/>
            <person name="Degrave A."/>
            <person name="Dilmaghani A."/>
            <person name="Duret L."/>
            <person name="Fudal I."/>
            <person name="Goodwin S.B."/>
            <person name="Gout L."/>
            <person name="Glaser N."/>
            <person name="Linglin J."/>
            <person name="Kema G.H.J."/>
            <person name="Lapalu N."/>
            <person name="Lawrence C.B."/>
            <person name="May K."/>
            <person name="Meyer M."/>
            <person name="Ollivier B."/>
            <person name="Poulain J."/>
            <person name="Schoch C.L."/>
            <person name="Simon A."/>
            <person name="Spatafora J.W."/>
            <person name="Stachowiak A."/>
            <person name="Turgeon B.G."/>
            <person name="Tyler B.M."/>
            <person name="Vincent D."/>
            <person name="Weissenbach J."/>
            <person name="Amselem J."/>
            <person name="Quesneville H."/>
            <person name="Oliver R.P."/>
            <person name="Wincker P."/>
            <person name="Balesdent M.-H."/>
            <person name="Howlett B.J."/>
        </authorList>
    </citation>
    <scope>NUCLEOTIDE SEQUENCE [LARGE SCALE GENOMIC DNA]</scope>
    <source>
        <strain evidence="3">JN3 / isolate v23.1.3 / race Av1-4-5-6-7-8</strain>
    </source>
</reference>
<dbReference type="Proteomes" id="UP000002668">
    <property type="component" value="Genome"/>
</dbReference>
<evidence type="ECO:0000313" key="3">
    <source>
        <dbReference type="Proteomes" id="UP000002668"/>
    </source>
</evidence>
<feature type="region of interest" description="Disordered" evidence="1">
    <location>
        <begin position="66"/>
        <end position="98"/>
    </location>
</feature>
<dbReference type="EMBL" id="FP929122">
    <property type="protein sequence ID" value="CBX94423.1"/>
    <property type="molecule type" value="Genomic_DNA"/>
</dbReference>
<keyword evidence="3" id="KW-1185">Reference proteome</keyword>
<feature type="region of interest" description="Disordered" evidence="1">
    <location>
        <begin position="1"/>
        <end position="52"/>
    </location>
</feature>
<dbReference type="HOGENOM" id="CLU_2061921_0_0_1"/>
<proteinExistence type="predicted"/>
<dbReference type="InParanoid" id="E4ZSP3"/>
<accession>E4ZSP3</accession>
<protein>
    <submittedName>
        <fullName evidence="2">Predicted protein</fullName>
    </submittedName>
</protein>
<organism evidence="3">
    <name type="scientific">Leptosphaeria maculans (strain JN3 / isolate v23.1.3 / race Av1-4-5-6-7-8)</name>
    <name type="common">Blackleg fungus</name>
    <name type="synonym">Phoma lingam</name>
    <dbReference type="NCBI Taxonomy" id="985895"/>
    <lineage>
        <taxon>Eukaryota</taxon>
        <taxon>Fungi</taxon>
        <taxon>Dikarya</taxon>
        <taxon>Ascomycota</taxon>
        <taxon>Pezizomycotina</taxon>
        <taxon>Dothideomycetes</taxon>
        <taxon>Pleosporomycetidae</taxon>
        <taxon>Pleosporales</taxon>
        <taxon>Pleosporineae</taxon>
        <taxon>Leptosphaeriaceae</taxon>
        <taxon>Plenodomus</taxon>
        <taxon>Plenodomus lingam/Leptosphaeria maculans species complex</taxon>
    </lineage>
</organism>
<feature type="compositionally biased region" description="Polar residues" evidence="1">
    <location>
        <begin position="9"/>
        <end position="30"/>
    </location>
</feature>
<dbReference type="AlphaFoldDB" id="E4ZSP3"/>
<evidence type="ECO:0000313" key="2">
    <source>
        <dbReference type="EMBL" id="CBX94423.1"/>
    </source>
</evidence>
<gene>
    <name evidence="2" type="ORF">LEMA_P121870.1</name>
</gene>
<dbReference type="VEuPathDB" id="FungiDB:LEMA_P121870.1"/>